<evidence type="ECO:0000256" key="1">
    <source>
        <dbReference type="SAM" id="MobiDB-lite"/>
    </source>
</evidence>
<dbReference type="InterPro" id="IPR002347">
    <property type="entry name" value="SDR_fam"/>
</dbReference>
<keyword evidence="3" id="KW-1185">Reference proteome</keyword>
<sequence length="270" mass="29394">MYPLKGKIALVAGASRGAGRGIALELGNAGATVYVTGRSSGSKRTDDRPETIEDTASAVTSRRGTGIAVPCDHTDEQELERLYARIKSEHGRIDLLVNGIFGGSEDSVPRGQGRHFWERPNEHWDAMMVTGPKAYLSTIRHAVPLLQASEQAVVINITSFTESGVASNLYYDLAMNTINRMTYVMAKEFEALKISVVALSPGWMRTERVLDAGFKPEDGTTETTAYVGRAVVALANDMDNNQYSGQTLTVAALSERYSFTDIDGSRHLPF</sequence>
<organism evidence="2 3">
    <name type="scientific">Exiguobacterium chiriqhucha RW-2</name>
    <dbReference type="NCBI Taxonomy" id="1345023"/>
    <lineage>
        <taxon>Bacteria</taxon>
        <taxon>Bacillati</taxon>
        <taxon>Bacillota</taxon>
        <taxon>Bacilli</taxon>
        <taxon>Bacillales</taxon>
        <taxon>Bacillales Family XII. Incertae Sedis</taxon>
        <taxon>Exiguobacterium</taxon>
    </lineage>
</organism>
<dbReference type="Gene3D" id="3.40.50.720">
    <property type="entry name" value="NAD(P)-binding Rossmann-like Domain"/>
    <property type="match status" value="1"/>
</dbReference>
<evidence type="ECO:0000313" key="3">
    <source>
        <dbReference type="Proteomes" id="UP000016464"/>
    </source>
</evidence>
<dbReference type="PRINTS" id="PR00081">
    <property type="entry name" value="GDHRDH"/>
</dbReference>
<proteinExistence type="predicted"/>
<dbReference type="OrthoDB" id="63584at2"/>
<dbReference type="Proteomes" id="UP000016464">
    <property type="component" value="Unassembled WGS sequence"/>
</dbReference>
<protein>
    <recommendedName>
        <fullName evidence="4">Oxidoreductase</fullName>
    </recommendedName>
</protein>
<evidence type="ECO:0000313" key="2">
    <source>
        <dbReference type="EMBL" id="ERG66785.1"/>
    </source>
</evidence>
<gene>
    <name evidence="2" type="ORF">M467_05775</name>
</gene>
<dbReference type="InterPro" id="IPR036291">
    <property type="entry name" value="NAD(P)-bd_dom_sf"/>
</dbReference>
<dbReference type="RefSeq" id="WP_021067414.1">
    <property type="nucleotide sequence ID" value="NZ_ATCL01000020.1"/>
</dbReference>
<dbReference type="EMBL" id="ATCL01000020">
    <property type="protein sequence ID" value="ERG66785.1"/>
    <property type="molecule type" value="Genomic_DNA"/>
</dbReference>
<evidence type="ECO:0008006" key="4">
    <source>
        <dbReference type="Google" id="ProtNLM"/>
    </source>
</evidence>
<dbReference type="AlphaFoldDB" id="U1N2E6"/>
<dbReference type="PANTHER" id="PTHR44147:SF2">
    <property type="entry name" value="DEHYDROGENASE_REDUCTASE SDR FAMILY MEMBER 1"/>
    <property type="match status" value="1"/>
</dbReference>
<dbReference type="SUPFAM" id="SSF51735">
    <property type="entry name" value="NAD(P)-binding Rossmann-fold domains"/>
    <property type="match status" value="1"/>
</dbReference>
<dbReference type="Pfam" id="PF00106">
    <property type="entry name" value="adh_short"/>
    <property type="match status" value="1"/>
</dbReference>
<reference evidence="2 3" key="1">
    <citation type="journal article" date="2013" name="Genome Announc.">
        <title>Draft Genome Sequence of Exiguobacterium pavilionensis Strain RW-2, with Wide Thermal, Salinity, and pH Tolerance, Isolated from Modern Freshwater Microbialites.</title>
        <authorList>
            <person name="White R.A.III."/>
            <person name="Grassa C.J."/>
            <person name="Suttle C.A."/>
        </authorList>
    </citation>
    <scope>NUCLEOTIDE SEQUENCE [LARGE SCALE GENOMIC DNA]</scope>
    <source>
        <strain evidence="2 3">RW-2</strain>
    </source>
</reference>
<dbReference type="PANTHER" id="PTHR44147">
    <property type="entry name" value="DEHYDROGENASE/REDUCTASE SDR FAMILY MEMBER 1"/>
    <property type="match status" value="1"/>
</dbReference>
<name>U1N2E6_9BACL</name>
<dbReference type="eggNOG" id="COG1028">
    <property type="taxonomic scope" value="Bacteria"/>
</dbReference>
<comment type="caution">
    <text evidence="2">The sequence shown here is derived from an EMBL/GenBank/DDBJ whole genome shotgun (WGS) entry which is preliminary data.</text>
</comment>
<accession>U1N2E6</accession>
<dbReference type="PATRIC" id="fig|1345023.5.peg.2255"/>
<feature type="region of interest" description="Disordered" evidence="1">
    <location>
        <begin position="36"/>
        <end position="64"/>
    </location>
</feature>